<proteinExistence type="predicted"/>
<protein>
    <submittedName>
        <fullName evidence="1">Uncharacterized protein</fullName>
    </submittedName>
</protein>
<name>A0A7W4KEM9_9PROT</name>
<dbReference type="Proteomes" id="UP000540556">
    <property type="component" value="Unassembled WGS sequence"/>
</dbReference>
<evidence type="ECO:0000313" key="1">
    <source>
        <dbReference type="EMBL" id="MBB2205542.1"/>
    </source>
</evidence>
<reference evidence="1 2" key="1">
    <citation type="submission" date="2020-04" db="EMBL/GenBank/DDBJ databases">
        <title>Description of novel Gluconacetobacter.</title>
        <authorList>
            <person name="Sombolestani A."/>
        </authorList>
    </citation>
    <scope>NUCLEOTIDE SEQUENCE [LARGE SCALE GENOMIC DNA]</scope>
    <source>
        <strain evidence="1 2">LMG 27800</strain>
    </source>
</reference>
<comment type="caution">
    <text evidence="1">The sequence shown here is derived from an EMBL/GenBank/DDBJ whole genome shotgun (WGS) entry which is preliminary data.</text>
</comment>
<dbReference type="RefSeq" id="WP_182950061.1">
    <property type="nucleotide sequence ID" value="NZ_JABEQK010000007.1"/>
</dbReference>
<dbReference type="EMBL" id="JABEQK010000007">
    <property type="protein sequence ID" value="MBB2205542.1"/>
    <property type="molecule type" value="Genomic_DNA"/>
</dbReference>
<dbReference type="AlphaFoldDB" id="A0A7W4KEM9"/>
<organism evidence="1 2">
    <name type="scientific">Gluconacetobacter takamatsuzukensis</name>
    <dbReference type="NCBI Taxonomy" id="1286190"/>
    <lineage>
        <taxon>Bacteria</taxon>
        <taxon>Pseudomonadati</taxon>
        <taxon>Pseudomonadota</taxon>
        <taxon>Alphaproteobacteria</taxon>
        <taxon>Acetobacterales</taxon>
        <taxon>Acetobacteraceae</taxon>
        <taxon>Gluconacetobacter</taxon>
    </lineage>
</organism>
<accession>A0A7W4KEM9</accession>
<sequence>MTERRLVALHLLARADDQRDKIQKVGPGEYESGNWSITPSSADRAIGAEIHLHEKQADPSWLGGRILGWCPSEVRPGCVVFRFKIDRSLQRRHRNGWGNEQAWEWMTWSEPFP</sequence>
<keyword evidence="2" id="KW-1185">Reference proteome</keyword>
<gene>
    <name evidence="1" type="ORF">HLH27_10995</name>
</gene>
<evidence type="ECO:0000313" key="2">
    <source>
        <dbReference type="Proteomes" id="UP000540556"/>
    </source>
</evidence>